<sequence length="131" mass="14711">MKRIGIIFLLLIGQPAMAADVVEDLLNGYRSEGAGPFDAAAGRIRWQQQHLQANLEQQVSCASCHSPDLTQTGKHIKTGKLIEPLAVRVNPDRLTDAEKIEKWFNRNCNWTYGRACTAQEKGDLLLFIQNY</sequence>
<reference evidence="7 8" key="1">
    <citation type="submission" date="2016-12" db="EMBL/GenBank/DDBJ databases">
        <title>Isolation and genomic insights into novel planktonic Zetaproteobacteria from stratified waters of the Chesapeake Bay.</title>
        <authorList>
            <person name="McAllister S.M."/>
            <person name="Kato S."/>
            <person name="Chan C.S."/>
            <person name="Chiu B.K."/>
            <person name="Field E.K."/>
        </authorList>
    </citation>
    <scope>NUCLEOTIDE SEQUENCE [LARGE SCALE GENOMIC DNA]</scope>
    <source>
        <strain evidence="7 8">CP-5</strain>
    </source>
</reference>
<dbReference type="KEGG" id="maes:Ga0123461_1009"/>
<feature type="domain" description="Cytochrome c" evidence="6">
    <location>
        <begin position="37"/>
        <end position="131"/>
    </location>
</feature>
<dbReference type="GO" id="GO:0009055">
    <property type="term" value="F:electron transfer activity"/>
    <property type="evidence" value="ECO:0007669"/>
    <property type="project" value="InterPro"/>
</dbReference>
<feature type="chain" id="PRO_5014959636" description="Cytochrome c domain-containing protein" evidence="5">
    <location>
        <begin position="19"/>
        <end position="131"/>
    </location>
</feature>
<name>A0A2K8KX08_MARES</name>
<keyword evidence="8" id="KW-1185">Reference proteome</keyword>
<proteinExistence type="predicted"/>
<keyword evidence="2 4" id="KW-0479">Metal-binding</keyword>
<dbReference type="PROSITE" id="PS51007">
    <property type="entry name" value="CYTC"/>
    <property type="match status" value="1"/>
</dbReference>
<dbReference type="GO" id="GO:0020037">
    <property type="term" value="F:heme binding"/>
    <property type="evidence" value="ECO:0007669"/>
    <property type="project" value="InterPro"/>
</dbReference>
<evidence type="ECO:0000259" key="6">
    <source>
        <dbReference type="PROSITE" id="PS51007"/>
    </source>
</evidence>
<dbReference type="Proteomes" id="UP000231701">
    <property type="component" value="Chromosome"/>
</dbReference>
<feature type="signal peptide" evidence="5">
    <location>
        <begin position="1"/>
        <end position="18"/>
    </location>
</feature>
<evidence type="ECO:0000256" key="2">
    <source>
        <dbReference type="ARBA" id="ARBA00022723"/>
    </source>
</evidence>
<evidence type="ECO:0000313" key="8">
    <source>
        <dbReference type="Proteomes" id="UP000231701"/>
    </source>
</evidence>
<dbReference type="SUPFAM" id="SSF46626">
    <property type="entry name" value="Cytochrome c"/>
    <property type="match status" value="1"/>
</dbReference>
<dbReference type="GO" id="GO:0046872">
    <property type="term" value="F:metal ion binding"/>
    <property type="evidence" value="ECO:0007669"/>
    <property type="project" value="UniProtKB-KW"/>
</dbReference>
<organism evidence="7 8">
    <name type="scientific">Mariprofundus aestuarium</name>
    <dbReference type="NCBI Taxonomy" id="1921086"/>
    <lineage>
        <taxon>Bacteria</taxon>
        <taxon>Pseudomonadati</taxon>
        <taxon>Pseudomonadota</taxon>
        <taxon>Candidatius Mariprofundia</taxon>
        <taxon>Mariprofundales</taxon>
        <taxon>Mariprofundaceae</taxon>
        <taxon>Mariprofundus</taxon>
    </lineage>
</organism>
<dbReference type="InterPro" id="IPR036909">
    <property type="entry name" value="Cyt_c-like_dom_sf"/>
</dbReference>
<keyword evidence="3 4" id="KW-0408">Iron</keyword>
<evidence type="ECO:0000256" key="5">
    <source>
        <dbReference type="SAM" id="SignalP"/>
    </source>
</evidence>
<evidence type="ECO:0000313" key="7">
    <source>
        <dbReference type="EMBL" id="ATX79428.1"/>
    </source>
</evidence>
<dbReference type="InterPro" id="IPR009056">
    <property type="entry name" value="Cyt_c-like_dom"/>
</dbReference>
<evidence type="ECO:0000256" key="3">
    <source>
        <dbReference type="ARBA" id="ARBA00023004"/>
    </source>
</evidence>
<keyword evidence="1 4" id="KW-0349">Heme</keyword>
<dbReference type="OrthoDB" id="5295318at2"/>
<dbReference type="Pfam" id="PF09086">
    <property type="entry name" value="DUF1924"/>
    <property type="match status" value="1"/>
</dbReference>
<dbReference type="RefSeq" id="WP_100277322.1">
    <property type="nucleotide sequence ID" value="NZ_CP018799.1"/>
</dbReference>
<dbReference type="EMBL" id="CP018799">
    <property type="protein sequence ID" value="ATX79428.1"/>
    <property type="molecule type" value="Genomic_DNA"/>
</dbReference>
<dbReference type="AlphaFoldDB" id="A0A2K8KX08"/>
<dbReference type="InterPro" id="IPR015170">
    <property type="entry name" value="DUF1924_SHP"/>
</dbReference>
<gene>
    <name evidence="7" type="ORF">Ga0123461_1009</name>
</gene>
<accession>A0A2K8KX08</accession>
<evidence type="ECO:0000256" key="4">
    <source>
        <dbReference type="PROSITE-ProRule" id="PRU00433"/>
    </source>
</evidence>
<dbReference type="Gene3D" id="1.10.760.10">
    <property type="entry name" value="Cytochrome c-like domain"/>
    <property type="match status" value="1"/>
</dbReference>
<keyword evidence="5" id="KW-0732">Signal</keyword>
<evidence type="ECO:0000256" key="1">
    <source>
        <dbReference type="ARBA" id="ARBA00022617"/>
    </source>
</evidence>
<protein>
    <recommendedName>
        <fullName evidence="6">Cytochrome c domain-containing protein</fullName>
    </recommendedName>
</protein>